<comment type="caution">
    <text evidence="3">The sequence shown here is derived from an EMBL/GenBank/DDBJ whole genome shotgun (WGS) entry which is preliminary data.</text>
</comment>
<dbReference type="Proteomes" id="UP000785679">
    <property type="component" value="Unassembled WGS sequence"/>
</dbReference>
<organism evidence="3 4">
    <name type="scientific">Halteria grandinella</name>
    <dbReference type="NCBI Taxonomy" id="5974"/>
    <lineage>
        <taxon>Eukaryota</taxon>
        <taxon>Sar</taxon>
        <taxon>Alveolata</taxon>
        <taxon>Ciliophora</taxon>
        <taxon>Intramacronucleata</taxon>
        <taxon>Spirotrichea</taxon>
        <taxon>Stichotrichia</taxon>
        <taxon>Sporadotrichida</taxon>
        <taxon>Halteriidae</taxon>
        <taxon>Halteria</taxon>
    </lineage>
</organism>
<feature type="region of interest" description="Disordered" evidence="2">
    <location>
        <begin position="1"/>
        <end position="23"/>
    </location>
</feature>
<dbReference type="EMBL" id="RRYP01019222">
    <property type="protein sequence ID" value="TNV73326.1"/>
    <property type="molecule type" value="Genomic_DNA"/>
</dbReference>
<accession>A0A8J8SWW8</accession>
<dbReference type="AlphaFoldDB" id="A0A8J8SWW8"/>
<feature type="region of interest" description="Disordered" evidence="2">
    <location>
        <begin position="359"/>
        <end position="380"/>
    </location>
</feature>
<feature type="region of interest" description="Disordered" evidence="2">
    <location>
        <begin position="209"/>
        <end position="238"/>
    </location>
</feature>
<name>A0A8J8SWW8_HALGN</name>
<keyword evidence="4" id="KW-1185">Reference proteome</keyword>
<sequence length="447" mass="51467">MLPKDSSRAALNRSTNVRKQLNVSLPTSKIARSPKIDQDPMQMSFDSPKNLNLGNMRSRVSNLENIPVKLGQYVQTSSIHQDDGSPRSPMSPQTKITRQELQFHGQHDRVQEKLIVQKKFQGLFDKAFEVINHQALTQHVLASPLISVKARHKIQNQQIFNRHHLKSPKNSLPVKGAHMIQRDLDKTFGIRLSNINDSVHERSRQFSNLRNNSINQRSIHEEKSVTSPTNSIRPFSNTHMKTTMNGFKKIKASCLLTSGEIVAQVVQRQDSGKISQNKKQRSRQVRDPHFQNMNRTVIPSPVANDWQQHRGTHQPQRKLISQQHQLKPQQKIKEYINEYDTQKIWNNDKYYTVTDIFSSRKDSLGTPSSKSPKNDQHTRKAVVLSKQKQQNNNLQLYAPWNEKQLIGGIQGEFNNRMHKQEVELQRMQNQYESDEEYLSSQSGGGGK</sequence>
<evidence type="ECO:0000313" key="4">
    <source>
        <dbReference type="Proteomes" id="UP000785679"/>
    </source>
</evidence>
<feature type="region of interest" description="Disordered" evidence="2">
    <location>
        <begin position="268"/>
        <end position="327"/>
    </location>
</feature>
<evidence type="ECO:0000256" key="2">
    <source>
        <dbReference type="SAM" id="MobiDB-lite"/>
    </source>
</evidence>
<feature type="compositionally biased region" description="Polar residues" evidence="2">
    <location>
        <begin position="225"/>
        <end position="238"/>
    </location>
</feature>
<evidence type="ECO:0000313" key="3">
    <source>
        <dbReference type="EMBL" id="TNV73326.1"/>
    </source>
</evidence>
<proteinExistence type="predicted"/>
<evidence type="ECO:0000256" key="1">
    <source>
        <dbReference type="SAM" id="Coils"/>
    </source>
</evidence>
<keyword evidence="1" id="KW-0175">Coiled coil</keyword>
<gene>
    <name evidence="3" type="ORF">FGO68_gene1265</name>
</gene>
<protein>
    <submittedName>
        <fullName evidence="3">Uncharacterized protein</fullName>
    </submittedName>
</protein>
<feature type="coiled-coil region" evidence="1">
    <location>
        <begin position="410"/>
        <end position="437"/>
    </location>
</feature>
<reference evidence="3" key="1">
    <citation type="submission" date="2019-06" db="EMBL/GenBank/DDBJ databases">
        <authorList>
            <person name="Zheng W."/>
        </authorList>
    </citation>
    <scope>NUCLEOTIDE SEQUENCE</scope>
    <source>
        <strain evidence="3">QDHG01</strain>
    </source>
</reference>
<feature type="compositionally biased region" description="Polar residues" evidence="2">
    <location>
        <begin position="12"/>
        <end position="23"/>
    </location>
</feature>